<dbReference type="InterPro" id="IPR001296">
    <property type="entry name" value="Glyco_trans_1"/>
</dbReference>
<evidence type="ECO:0000259" key="2">
    <source>
        <dbReference type="Pfam" id="PF13439"/>
    </source>
</evidence>
<dbReference type="STRING" id="252514.A3224_03530"/>
<dbReference type="GeneID" id="76607123"/>
<evidence type="ECO:0000313" key="3">
    <source>
        <dbReference type="EMBL" id="AMX01777.1"/>
    </source>
</evidence>
<protein>
    <submittedName>
        <fullName evidence="3">Uncharacterized protein</fullName>
    </submittedName>
</protein>
<accession>A0A143HJU5</accession>
<dbReference type="OrthoDB" id="9055506at2"/>
<reference evidence="4" key="1">
    <citation type="submission" date="2016-03" db="EMBL/GenBank/DDBJ databases">
        <authorList>
            <person name="Lee Y.-S."/>
            <person name="Choi Y.-L."/>
        </authorList>
    </citation>
    <scope>NUCLEOTIDE SEQUENCE [LARGE SCALE GENOMIC DNA]</scope>
    <source>
        <strain evidence="4">DAU221</strain>
    </source>
</reference>
<dbReference type="KEGG" id="mthd:A3224_03530"/>
<dbReference type="InterPro" id="IPR028098">
    <property type="entry name" value="Glyco_trans_4-like_N"/>
</dbReference>
<dbReference type="Pfam" id="PF00534">
    <property type="entry name" value="Glycos_transf_1"/>
    <property type="match status" value="1"/>
</dbReference>
<feature type="domain" description="Glycosyltransferase subfamily 4-like N-terminal" evidence="2">
    <location>
        <begin position="14"/>
        <end position="171"/>
    </location>
</feature>
<dbReference type="RefSeq" id="WP_067151565.1">
    <property type="nucleotide sequence ID" value="NZ_CP014864.1"/>
</dbReference>
<gene>
    <name evidence="3" type="ORF">A3224_03530</name>
</gene>
<dbReference type="Gene3D" id="3.40.50.2000">
    <property type="entry name" value="Glycogen Phosphorylase B"/>
    <property type="match status" value="2"/>
</dbReference>
<dbReference type="PANTHER" id="PTHR45947:SF3">
    <property type="entry name" value="SULFOQUINOVOSYL TRANSFERASE SQD2"/>
    <property type="match status" value="1"/>
</dbReference>
<evidence type="ECO:0000313" key="4">
    <source>
        <dbReference type="Proteomes" id="UP000076077"/>
    </source>
</evidence>
<dbReference type="SUPFAM" id="SSF53756">
    <property type="entry name" value="UDP-Glycosyltransferase/glycogen phosphorylase"/>
    <property type="match status" value="1"/>
</dbReference>
<feature type="domain" description="Glycosyl transferase family 1" evidence="1">
    <location>
        <begin position="179"/>
        <end position="340"/>
    </location>
</feature>
<evidence type="ECO:0000259" key="1">
    <source>
        <dbReference type="Pfam" id="PF00534"/>
    </source>
</evidence>
<proteinExistence type="predicted"/>
<dbReference type="AlphaFoldDB" id="A0A143HJU5"/>
<organism evidence="3 4">
    <name type="scientific">Microbulbifer thermotolerans</name>
    <dbReference type="NCBI Taxonomy" id="252514"/>
    <lineage>
        <taxon>Bacteria</taxon>
        <taxon>Pseudomonadati</taxon>
        <taxon>Pseudomonadota</taxon>
        <taxon>Gammaproteobacteria</taxon>
        <taxon>Cellvibrionales</taxon>
        <taxon>Microbulbiferaceae</taxon>
        <taxon>Microbulbifer</taxon>
    </lineage>
</organism>
<sequence length="362" mass="39817">MKILMLSNEFPPSIGGVQTHVYELAKALVRAGHRVAVVARRAEKSLSKFEIMDGIEVHRLKLPNSHLVYDWKLSRFLKKQVRENGFEVAHVHGMRPLKAAARAGVPVVFTNHTSSFLKRVKKGQKVLDKMRRELELASVVLAPSEELVEATRTTGYGGKTVFISNGVDTGRFYPTDSALRKTLGIPTSAMVFVLARRLVEKNGVLHFAKAIGRVQRDNFHVIVAGDGEDREQFEQIVADAGCSARVHMLGGVDNQKMPEVFAAGNVSVLPSLMEATSIAGLEAMACGLPLIGTRVGGIPVILHHEKTGLLVEPASPDALAQAMRYCCDNQEVVHTMGQAALDRARREFSWDKIAEQTLAYYR</sequence>
<keyword evidence="4" id="KW-1185">Reference proteome</keyword>
<dbReference type="InterPro" id="IPR050194">
    <property type="entry name" value="Glycosyltransferase_grp1"/>
</dbReference>
<dbReference type="CDD" id="cd03801">
    <property type="entry name" value="GT4_PimA-like"/>
    <property type="match status" value="1"/>
</dbReference>
<dbReference type="Pfam" id="PF13439">
    <property type="entry name" value="Glyco_transf_4"/>
    <property type="match status" value="1"/>
</dbReference>
<name>A0A143HJU5_MICTH</name>
<dbReference type="PANTHER" id="PTHR45947">
    <property type="entry name" value="SULFOQUINOVOSYL TRANSFERASE SQD2"/>
    <property type="match status" value="1"/>
</dbReference>
<dbReference type="GO" id="GO:0016757">
    <property type="term" value="F:glycosyltransferase activity"/>
    <property type="evidence" value="ECO:0007669"/>
    <property type="project" value="InterPro"/>
</dbReference>
<dbReference type="Proteomes" id="UP000076077">
    <property type="component" value="Chromosome"/>
</dbReference>
<dbReference type="EMBL" id="CP014864">
    <property type="protein sequence ID" value="AMX01777.1"/>
    <property type="molecule type" value="Genomic_DNA"/>
</dbReference>